<dbReference type="VEuPathDB" id="FungiDB:EYZ11_013069"/>
<organism evidence="1 2">
    <name type="scientific">Aspergillus tanneri</name>
    <dbReference type="NCBI Taxonomy" id="1220188"/>
    <lineage>
        <taxon>Eukaryota</taxon>
        <taxon>Fungi</taxon>
        <taxon>Dikarya</taxon>
        <taxon>Ascomycota</taxon>
        <taxon>Pezizomycotina</taxon>
        <taxon>Eurotiomycetes</taxon>
        <taxon>Eurotiomycetidae</taxon>
        <taxon>Eurotiales</taxon>
        <taxon>Aspergillaceae</taxon>
        <taxon>Aspergillus</taxon>
        <taxon>Aspergillus subgen. Circumdati</taxon>
    </lineage>
</organism>
<name>A0A4S3IYN7_9EURO</name>
<accession>A0A4S3IYN7</accession>
<dbReference type="EMBL" id="SOSA01001186">
    <property type="protein sequence ID" value="THC87483.1"/>
    <property type="molecule type" value="Genomic_DNA"/>
</dbReference>
<comment type="caution">
    <text evidence="1">The sequence shown here is derived from an EMBL/GenBank/DDBJ whole genome shotgun (WGS) entry which is preliminary data.</text>
</comment>
<protein>
    <submittedName>
        <fullName evidence="1">Uncharacterized protein</fullName>
    </submittedName>
</protein>
<evidence type="ECO:0000313" key="2">
    <source>
        <dbReference type="Proteomes" id="UP000308092"/>
    </source>
</evidence>
<proteinExistence type="predicted"/>
<keyword evidence="2" id="KW-1185">Reference proteome</keyword>
<evidence type="ECO:0000313" key="1">
    <source>
        <dbReference type="EMBL" id="THC87483.1"/>
    </source>
</evidence>
<sequence length="14" mass="1607">MSTGTRYGLTLYFP</sequence>
<gene>
    <name evidence="1" type="ORF">EYZ11_013069</name>
</gene>
<reference evidence="1 2" key="1">
    <citation type="submission" date="2019-03" db="EMBL/GenBank/DDBJ databases">
        <title>The genome sequence of a newly discovered highly antifungal drug resistant Aspergillus species, Aspergillus tanneri NIH 1004.</title>
        <authorList>
            <person name="Mounaud S."/>
            <person name="Singh I."/>
            <person name="Joardar V."/>
            <person name="Pakala S."/>
            <person name="Pakala S."/>
            <person name="Venepally P."/>
            <person name="Hoover J."/>
            <person name="Nierman W."/>
            <person name="Chung J."/>
            <person name="Losada L."/>
        </authorList>
    </citation>
    <scope>NUCLEOTIDE SEQUENCE [LARGE SCALE GENOMIC DNA]</scope>
    <source>
        <strain evidence="1 2">NIH1004</strain>
    </source>
</reference>
<dbReference type="Proteomes" id="UP000308092">
    <property type="component" value="Unassembled WGS sequence"/>
</dbReference>